<gene>
    <name evidence="2" type="ORF">Aco03nite_014420</name>
</gene>
<organism evidence="2 3">
    <name type="scientific">Actinoplanes couchii</name>
    <dbReference type="NCBI Taxonomy" id="403638"/>
    <lineage>
        <taxon>Bacteria</taxon>
        <taxon>Bacillati</taxon>
        <taxon>Actinomycetota</taxon>
        <taxon>Actinomycetes</taxon>
        <taxon>Micromonosporales</taxon>
        <taxon>Micromonosporaceae</taxon>
        <taxon>Actinoplanes</taxon>
    </lineage>
</organism>
<name>A0ABQ3X3D0_9ACTN</name>
<dbReference type="Proteomes" id="UP000612282">
    <property type="component" value="Unassembled WGS sequence"/>
</dbReference>
<evidence type="ECO:0000313" key="2">
    <source>
        <dbReference type="EMBL" id="GID53038.1"/>
    </source>
</evidence>
<dbReference type="EMBL" id="BOMG01000026">
    <property type="protein sequence ID" value="GID53038.1"/>
    <property type="molecule type" value="Genomic_DNA"/>
</dbReference>
<feature type="region of interest" description="Disordered" evidence="1">
    <location>
        <begin position="88"/>
        <end position="110"/>
    </location>
</feature>
<accession>A0ABQ3X3D0</accession>
<protein>
    <submittedName>
        <fullName evidence="2">Uncharacterized protein</fullName>
    </submittedName>
</protein>
<evidence type="ECO:0000256" key="1">
    <source>
        <dbReference type="SAM" id="MobiDB-lite"/>
    </source>
</evidence>
<comment type="caution">
    <text evidence="2">The sequence shown here is derived from an EMBL/GenBank/DDBJ whole genome shotgun (WGS) entry which is preliminary data.</text>
</comment>
<keyword evidence="3" id="KW-1185">Reference proteome</keyword>
<evidence type="ECO:0000313" key="3">
    <source>
        <dbReference type="Proteomes" id="UP000612282"/>
    </source>
</evidence>
<sequence length="131" mass="13885">MGQSPCFKELYTEPVQLIVHREMVAQVKCGSRIILYTWKAFPTLASADPKFASGGQGLGPYDPYVASGGQGFPPWTRAALGWPLRVTTPHAPEATRPRLPGPGRSSGGALHLDRADAARLGGACATGCHSR</sequence>
<proteinExistence type="predicted"/>
<reference evidence="2 3" key="1">
    <citation type="submission" date="2021-01" db="EMBL/GenBank/DDBJ databases">
        <title>Whole genome shotgun sequence of Actinoplanes couchii NBRC 106145.</title>
        <authorList>
            <person name="Komaki H."/>
            <person name="Tamura T."/>
        </authorList>
    </citation>
    <scope>NUCLEOTIDE SEQUENCE [LARGE SCALE GENOMIC DNA]</scope>
    <source>
        <strain evidence="2 3">NBRC 106145</strain>
    </source>
</reference>
<feature type="compositionally biased region" description="Low complexity" evidence="1">
    <location>
        <begin position="97"/>
        <end position="110"/>
    </location>
</feature>